<comment type="subcellular location">
    <subcellularLocation>
        <location evidence="1 11">Nucleus</location>
    </subcellularLocation>
</comment>
<keyword evidence="16" id="KW-1185">Reference proteome</keyword>
<dbReference type="RefSeq" id="XP_029319953.1">
    <property type="nucleotide sequence ID" value="XM_029464093.1"/>
</dbReference>
<evidence type="ECO:0000256" key="5">
    <source>
        <dbReference type="ARBA" id="ARBA00022771"/>
    </source>
</evidence>
<dbReference type="SMART" id="SM00327">
    <property type="entry name" value="VWA"/>
    <property type="match status" value="1"/>
</dbReference>
<name>A0A2U9QZX3_PICKU</name>
<reference evidence="15 16" key="1">
    <citation type="submission" date="2018-06" db="EMBL/GenBank/DDBJ databases">
        <title>Population genomics shows no distinction between pathogenic Candida krusei and environmental Pichia kudriavzevii: One species, four names.</title>
        <authorList>
            <person name="Douglass A.P."/>
            <person name="Offei B."/>
            <person name="Braun-Galleani S."/>
            <person name="Coughlan A.Y."/>
            <person name="Martos A."/>
            <person name="Ortiz-Merino R.A."/>
            <person name="Byrne K.P."/>
            <person name="Wolfe K.H."/>
        </authorList>
    </citation>
    <scope>NUCLEOTIDE SEQUENCE [LARGE SCALE GENOMIC DNA]</scope>
    <source>
        <strain evidence="15 16">CBS573</strain>
    </source>
</reference>
<dbReference type="PIRSF" id="PIRSF015919">
    <property type="entry name" value="TFIIH_SSL1"/>
    <property type="match status" value="1"/>
</dbReference>
<comment type="function">
    <text evidence="11">Component of the general transcription and DNA repair factor IIH (TFIIH) core complex, which is involved in general and transcription-coupled nucleotide excision repair (NER) of damaged DNA and, when complexed to TFIIK, in RNA transcription by RNA polymerase II.</text>
</comment>
<dbReference type="InterPro" id="IPR036465">
    <property type="entry name" value="vWFA_dom_sf"/>
</dbReference>
<dbReference type="Gene3D" id="3.30.40.10">
    <property type="entry name" value="Zinc/RING finger domain, C3HC4 (zinc finger)"/>
    <property type="match status" value="1"/>
</dbReference>
<evidence type="ECO:0000256" key="8">
    <source>
        <dbReference type="ARBA" id="ARBA00023163"/>
    </source>
</evidence>
<dbReference type="Gene3D" id="3.40.50.410">
    <property type="entry name" value="von Willebrand factor, type A domain"/>
    <property type="match status" value="1"/>
</dbReference>
<feature type="domain" description="VWFA" evidence="14">
    <location>
        <begin position="115"/>
        <end position="300"/>
    </location>
</feature>
<dbReference type="GO" id="GO:0006357">
    <property type="term" value="P:regulation of transcription by RNA polymerase II"/>
    <property type="evidence" value="ECO:0007669"/>
    <property type="project" value="UniProtKB-UniRule"/>
</dbReference>
<dbReference type="Proteomes" id="UP000249293">
    <property type="component" value="Chromosome 1"/>
</dbReference>
<keyword evidence="10 11" id="KW-0539">Nucleus</keyword>
<evidence type="ECO:0000256" key="13">
    <source>
        <dbReference type="SAM" id="MobiDB-lite"/>
    </source>
</evidence>
<gene>
    <name evidence="15" type="ORF">C5L36_0A10610</name>
</gene>
<dbReference type="FunFam" id="3.40.50.410:FF:000015">
    <property type="entry name" value="General transcription factor IIH subunit 2"/>
    <property type="match status" value="1"/>
</dbReference>
<dbReference type="GO" id="GO:0005675">
    <property type="term" value="C:transcription factor TFIIH holo complex"/>
    <property type="evidence" value="ECO:0007669"/>
    <property type="project" value="UniProtKB-UniRule"/>
</dbReference>
<keyword evidence="3 11" id="KW-0479">Metal-binding</keyword>
<dbReference type="InterPro" id="IPR007198">
    <property type="entry name" value="Ssl1-like"/>
</dbReference>
<feature type="region of interest" description="Disordered" evidence="13">
    <location>
        <begin position="1"/>
        <end position="65"/>
    </location>
</feature>
<feature type="compositionally biased region" description="Low complexity" evidence="13">
    <location>
        <begin position="47"/>
        <end position="57"/>
    </location>
</feature>
<dbReference type="SUPFAM" id="SSF57889">
    <property type="entry name" value="Cysteine-rich domain"/>
    <property type="match status" value="1"/>
</dbReference>
<dbReference type="InterPro" id="IPR002035">
    <property type="entry name" value="VWF_A"/>
</dbReference>
<keyword evidence="8 11" id="KW-0804">Transcription</keyword>
<evidence type="ECO:0000256" key="6">
    <source>
        <dbReference type="ARBA" id="ARBA00022833"/>
    </source>
</evidence>
<dbReference type="PROSITE" id="PS00028">
    <property type="entry name" value="ZINC_FINGER_C2H2_1"/>
    <property type="match status" value="1"/>
</dbReference>
<feature type="zinc finger region" description="C4-type" evidence="12">
    <location>
        <begin position="343"/>
        <end position="360"/>
    </location>
</feature>
<evidence type="ECO:0000313" key="16">
    <source>
        <dbReference type="Proteomes" id="UP000249293"/>
    </source>
</evidence>
<dbReference type="InterPro" id="IPR013087">
    <property type="entry name" value="Znf_C2H2_type"/>
</dbReference>
<evidence type="ECO:0000256" key="2">
    <source>
        <dbReference type="ARBA" id="ARBA00006092"/>
    </source>
</evidence>
<dbReference type="OrthoDB" id="284275at2759"/>
<dbReference type="PANTHER" id="PTHR12695:SF2">
    <property type="entry name" value="GENERAL TRANSCRIPTION FACTOR IIH SUBUNIT 2-RELATED"/>
    <property type="match status" value="1"/>
</dbReference>
<evidence type="ECO:0000256" key="4">
    <source>
        <dbReference type="ARBA" id="ARBA00022763"/>
    </source>
</evidence>
<dbReference type="InterPro" id="IPR012170">
    <property type="entry name" value="TFIIH_SSL1/p44"/>
</dbReference>
<dbReference type="AlphaFoldDB" id="A0A2U9QZX3"/>
<organism evidence="15 16">
    <name type="scientific">Pichia kudriavzevii</name>
    <name type="common">Yeast</name>
    <name type="synonym">Issatchenkia orientalis</name>
    <dbReference type="NCBI Taxonomy" id="4909"/>
    <lineage>
        <taxon>Eukaryota</taxon>
        <taxon>Fungi</taxon>
        <taxon>Dikarya</taxon>
        <taxon>Ascomycota</taxon>
        <taxon>Saccharomycotina</taxon>
        <taxon>Pichiomycetes</taxon>
        <taxon>Pichiales</taxon>
        <taxon>Pichiaceae</taxon>
        <taxon>Pichia</taxon>
    </lineage>
</organism>
<evidence type="ECO:0000313" key="15">
    <source>
        <dbReference type="EMBL" id="AWU74476.1"/>
    </source>
</evidence>
<evidence type="ECO:0000256" key="9">
    <source>
        <dbReference type="ARBA" id="ARBA00023204"/>
    </source>
</evidence>
<dbReference type="InterPro" id="IPR004595">
    <property type="entry name" value="TFIIH_C1-like_dom"/>
</dbReference>
<keyword evidence="9" id="KW-0234">DNA repair</keyword>
<dbReference type="InterPro" id="IPR046349">
    <property type="entry name" value="C1-like_sf"/>
</dbReference>
<dbReference type="STRING" id="4909.A0A2U9QZX3"/>
<keyword evidence="5" id="KW-0863">Zinc-finger</keyword>
<accession>A0A2U9QZX3</accession>
<dbReference type="GO" id="GO:0008270">
    <property type="term" value="F:zinc ion binding"/>
    <property type="evidence" value="ECO:0007669"/>
    <property type="project" value="UniProtKB-UniRule"/>
</dbReference>
<dbReference type="GO" id="GO:0006289">
    <property type="term" value="P:nucleotide-excision repair"/>
    <property type="evidence" value="ECO:0007669"/>
    <property type="project" value="UniProtKB-UniRule"/>
</dbReference>
<evidence type="ECO:0000259" key="14">
    <source>
        <dbReference type="PROSITE" id="PS50234"/>
    </source>
</evidence>
<dbReference type="PROSITE" id="PS50234">
    <property type="entry name" value="VWFA"/>
    <property type="match status" value="1"/>
</dbReference>
<dbReference type="KEGG" id="pkz:C5L36_0A10610"/>
<protein>
    <recommendedName>
        <fullName evidence="11">General transcription and DNA repair factor IIH</fullName>
    </recommendedName>
</protein>
<dbReference type="Pfam" id="PF04056">
    <property type="entry name" value="Ssl1"/>
    <property type="match status" value="1"/>
</dbReference>
<evidence type="ECO:0000256" key="11">
    <source>
        <dbReference type="PIRNR" id="PIRNR015919"/>
    </source>
</evidence>
<dbReference type="VEuPathDB" id="FungiDB:C5L36_0A10610"/>
<keyword evidence="4" id="KW-0227">DNA damage</keyword>
<evidence type="ECO:0000256" key="1">
    <source>
        <dbReference type="ARBA" id="ARBA00004123"/>
    </source>
</evidence>
<dbReference type="Pfam" id="PF07975">
    <property type="entry name" value="C1_4"/>
    <property type="match status" value="1"/>
</dbReference>
<dbReference type="SMART" id="SM01047">
    <property type="entry name" value="C1_4"/>
    <property type="match status" value="1"/>
</dbReference>
<evidence type="ECO:0000256" key="10">
    <source>
        <dbReference type="ARBA" id="ARBA00023242"/>
    </source>
</evidence>
<dbReference type="SUPFAM" id="SSF53300">
    <property type="entry name" value="vWA-like"/>
    <property type="match status" value="1"/>
</dbReference>
<keyword evidence="6 11" id="KW-0862">Zinc</keyword>
<evidence type="ECO:0000256" key="7">
    <source>
        <dbReference type="ARBA" id="ARBA00023015"/>
    </source>
</evidence>
<dbReference type="EMBL" id="CP028773">
    <property type="protein sequence ID" value="AWU74476.1"/>
    <property type="molecule type" value="Genomic_DNA"/>
</dbReference>
<evidence type="ECO:0000256" key="12">
    <source>
        <dbReference type="PIRSR" id="PIRSR015919-1"/>
    </source>
</evidence>
<proteinExistence type="inferred from homology"/>
<dbReference type="PANTHER" id="PTHR12695">
    <property type="entry name" value="GENERAL TRANSCRIPTION FACTOR IIH SUBUNIT 2"/>
    <property type="match status" value="1"/>
</dbReference>
<dbReference type="GeneID" id="40382186"/>
<dbReference type="GO" id="GO:0000439">
    <property type="term" value="C:transcription factor TFIIH core complex"/>
    <property type="evidence" value="ECO:0007669"/>
    <property type="project" value="UniProtKB-UniRule"/>
</dbReference>
<dbReference type="GO" id="GO:0006351">
    <property type="term" value="P:DNA-templated transcription"/>
    <property type="evidence" value="ECO:0007669"/>
    <property type="project" value="InterPro"/>
</dbReference>
<dbReference type="NCBIfam" id="TIGR00622">
    <property type="entry name" value="ssl1"/>
    <property type="match status" value="1"/>
</dbReference>
<comment type="similarity">
    <text evidence="2 11">Belongs to the GTF2H2 family.</text>
</comment>
<keyword evidence="7 11" id="KW-0805">Transcription regulation</keyword>
<evidence type="ECO:0000256" key="3">
    <source>
        <dbReference type="ARBA" id="ARBA00022723"/>
    </source>
</evidence>
<dbReference type="InterPro" id="IPR013083">
    <property type="entry name" value="Znf_RING/FYVE/PHD"/>
</dbReference>
<sequence>MSHPHRASSTNSTVNQDDDEDEIVVPSRRRQQQKSRGISKVDDDIDATGSTTTADAAGNGSNSGYSWEDEYRRSWDIVQEDESGSIASLVSGLVDTQRKRSHINATPFQRGIIRTVVLVLDCSQVMREKDFRPNRHSLTVKYAVEFVHDFFEENPISQLAVVAMRNGLAHCVSPMSGNPSEHVDALHTLGRVDPEGGPSLQNALEMARGLLAHTLGHATREIVLVFGALFTADAGDIHATIKRLAKEKVAVRVIGLAARVAVCEELVRATNANANPKDAYNVVLNETHFRELVQECVAPLGVPKDGSTDAHALVKMGFPSRVAESSPTLCACHSQLVCGGYTCPQCTSRVCALPAVCPSCGLTLVLSTHLARSYHHLFPLKLFVESPAGNGGKLNGKAKRCFACAQVPLTSYTCSDCHNTFCTTCDVFIHETLHICPGCESRPSH</sequence>